<dbReference type="EMBL" id="AGNL01014915">
    <property type="protein sequence ID" value="EJK66479.1"/>
    <property type="molecule type" value="Genomic_DNA"/>
</dbReference>
<evidence type="ECO:0000313" key="3">
    <source>
        <dbReference type="Proteomes" id="UP000266841"/>
    </source>
</evidence>
<protein>
    <recommendedName>
        <fullName evidence="4">Reverse transcriptase domain-containing protein</fullName>
    </recommendedName>
</protein>
<dbReference type="AlphaFoldDB" id="K0SNA9"/>
<accession>K0SNA9</accession>
<proteinExistence type="predicted"/>
<reference evidence="2 3" key="1">
    <citation type="journal article" date="2012" name="Genome Biol.">
        <title>Genome and low-iron response of an oceanic diatom adapted to chronic iron limitation.</title>
        <authorList>
            <person name="Lommer M."/>
            <person name="Specht M."/>
            <person name="Roy A.S."/>
            <person name="Kraemer L."/>
            <person name="Andreson R."/>
            <person name="Gutowska M.A."/>
            <person name="Wolf J."/>
            <person name="Bergner S.V."/>
            <person name="Schilhabel M.B."/>
            <person name="Klostermeier U.C."/>
            <person name="Beiko R.G."/>
            <person name="Rosenstiel P."/>
            <person name="Hippler M."/>
            <person name="Laroche J."/>
        </authorList>
    </citation>
    <scope>NUCLEOTIDE SEQUENCE [LARGE SCALE GENOMIC DNA]</scope>
    <source>
        <strain evidence="2 3">CCMP1005</strain>
    </source>
</reference>
<evidence type="ECO:0000256" key="1">
    <source>
        <dbReference type="SAM" id="SignalP"/>
    </source>
</evidence>
<comment type="caution">
    <text evidence="2">The sequence shown here is derived from an EMBL/GenBank/DDBJ whole genome shotgun (WGS) entry which is preliminary data.</text>
</comment>
<organism evidence="2 3">
    <name type="scientific">Thalassiosira oceanica</name>
    <name type="common">Marine diatom</name>
    <dbReference type="NCBI Taxonomy" id="159749"/>
    <lineage>
        <taxon>Eukaryota</taxon>
        <taxon>Sar</taxon>
        <taxon>Stramenopiles</taxon>
        <taxon>Ochrophyta</taxon>
        <taxon>Bacillariophyta</taxon>
        <taxon>Coscinodiscophyceae</taxon>
        <taxon>Thalassiosirophycidae</taxon>
        <taxon>Thalassiosirales</taxon>
        <taxon>Thalassiosiraceae</taxon>
        <taxon>Thalassiosira</taxon>
    </lineage>
</organism>
<sequence length="385" mass="42375">MAILASWFISSLLVSQSLQSLNATPYFLLRAKSEASELRSAGTGRDRCASSLRGFPRTRATRPLSLPFATTGFAPASPFKIEVLRPLPSVETDGAETLGPTPVRTTHVLVSHSRHVIALFYGYYGELQSWTPSRPRLQRRVETRLSVEAQAIETETAPILSQYLRPLALRRRSMGGIEAFHSNCTQLPHPSDPSVGRLADAALASSGAPLLVPGGGGRRRPADCDRECAQGMHVKKDVLPRNYSTATFFVCTYNTHSGLGAWSSRARGVLAMLRKGKGSNGDSLDAFIGLARQNRPDIDKELQEVFNLVFQGRLPEVAKQYFTDTYLFCLYKDPSNPTKLRPLGIPSAVRRIVASHVAKFYRGKFAHHLLPYNFAIGVDRGMDFA</sequence>
<evidence type="ECO:0008006" key="4">
    <source>
        <dbReference type="Google" id="ProtNLM"/>
    </source>
</evidence>
<keyword evidence="3" id="KW-1185">Reference proteome</keyword>
<dbReference type="Proteomes" id="UP000266841">
    <property type="component" value="Unassembled WGS sequence"/>
</dbReference>
<feature type="non-terminal residue" evidence="2">
    <location>
        <position position="385"/>
    </location>
</feature>
<feature type="signal peptide" evidence="1">
    <location>
        <begin position="1"/>
        <end position="23"/>
    </location>
</feature>
<evidence type="ECO:0000313" key="2">
    <source>
        <dbReference type="EMBL" id="EJK66479.1"/>
    </source>
</evidence>
<feature type="chain" id="PRO_5003837924" description="Reverse transcriptase domain-containing protein" evidence="1">
    <location>
        <begin position="24"/>
        <end position="385"/>
    </location>
</feature>
<name>K0SNA9_THAOC</name>
<gene>
    <name evidence="2" type="ORF">THAOC_12603</name>
</gene>
<dbReference type="eggNOG" id="ENOG502S9D9">
    <property type="taxonomic scope" value="Eukaryota"/>
</dbReference>
<keyword evidence="1" id="KW-0732">Signal</keyword>